<dbReference type="InterPro" id="IPR051907">
    <property type="entry name" value="DoxX-like_oxidoreductase"/>
</dbReference>
<gene>
    <name evidence="8" type="ORF">F8O03_06935</name>
</gene>
<keyword evidence="6 7" id="KW-0472">Membrane</keyword>
<evidence type="ECO:0000313" key="8">
    <source>
        <dbReference type="EMBL" id="KAB1638139.1"/>
    </source>
</evidence>
<comment type="caution">
    <text evidence="8">The sequence shown here is derived from an EMBL/GenBank/DDBJ whole genome shotgun (WGS) entry which is preliminary data.</text>
</comment>
<feature type="transmembrane region" description="Helical" evidence="7">
    <location>
        <begin position="51"/>
        <end position="71"/>
    </location>
</feature>
<organism evidence="8 9">
    <name type="scientific">Pseudoclavibacter terrae</name>
    <dbReference type="NCBI Taxonomy" id="1530195"/>
    <lineage>
        <taxon>Bacteria</taxon>
        <taxon>Bacillati</taxon>
        <taxon>Actinomycetota</taxon>
        <taxon>Actinomycetes</taxon>
        <taxon>Micrococcales</taxon>
        <taxon>Microbacteriaceae</taxon>
        <taxon>Pseudoclavibacter</taxon>
    </lineage>
</organism>
<keyword evidence="3" id="KW-1003">Cell membrane</keyword>
<evidence type="ECO:0000256" key="4">
    <source>
        <dbReference type="ARBA" id="ARBA00022692"/>
    </source>
</evidence>
<keyword evidence="4 7" id="KW-0812">Transmembrane</keyword>
<keyword evidence="5 7" id="KW-1133">Transmembrane helix</keyword>
<evidence type="ECO:0000256" key="2">
    <source>
        <dbReference type="ARBA" id="ARBA00006679"/>
    </source>
</evidence>
<feature type="transmembrane region" description="Helical" evidence="7">
    <location>
        <begin position="105"/>
        <end position="126"/>
    </location>
</feature>
<dbReference type="InterPro" id="IPR032808">
    <property type="entry name" value="DoxX"/>
</dbReference>
<evidence type="ECO:0000256" key="1">
    <source>
        <dbReference type="ARBA" id="ARBA00004651"/>
    </source>
</evidence>
<dbReference type="OrthoDB" id="1122432at2"/>
<comment type="subcellular location">
    <subcellularLocation>
        <location evidence="1">Cell membrane</location>
        <topology evidence="1">Multi-pass membrane protein</topology>
    </subcellularLocation>
</comment>
<accession>A0A7J5B2D0</accession>
<dbReference type="AlphaFoldDB" id="A0A7J5B2D0"/>
<dbReference type="RefSeq" id="WP_151423237.1">
    <property type="nucleotide sequence ID" value="NZ_WBJX01000002.1"/>
</dbReference>
<comment type="similarity">
    <text evidence="2">Belongs to the DoxX family.</text>
</comment>
<dbReference type="Pfam" id="PF07681">
    <property type="entry name" value="DoxX"/>
    <property type="match status" value="1"/>
</dbReference>
<dbReference type="EMBL" id="WBJX01000002">
    <property type="protein sequence ID" value="KAB1638139.1"/>
    <property type="molecule type" value="Genomic_DNA"/>
</dbReference>
<feature type="transmembrane region" description="Helical" evidence="7">
    <location>
        <begin position="78"/>
        <end position="99"/>
    </location>
</feature>
<proteinExistence type="inferred from homology"/>
<reference evidence="8 9" key="1">
    <citation type="submission" date="2019-09" db="EMBL/GenBank/DDBJ databases">
        <title>Phylogeny of genus Pseudoclavibacter and closely related genus.</title>
        <authorList>
            <person name="Li Y."/>
        </authorList>
    </citation>
    <scope>NUCLEOTIDE SEQUENCE [LARGE SCALE GENOMIC DNA]</scope>
    <source>
        <strain evidence="8 9">THG-MD12</strain>
    </source>
</reference>
<sequence>MSSSANAALLILRLALGATMLLHGIQKLTTTGIGGVQEMLAGLGVPLADVAGAALPFVEIVAGALLIVGLLTRVAAALLAIVSLGAMFTVHFTAGFFAQDGGYEFVLVLALIGIALVLTGGGRWAADALVRRPRTSRELRSERQTAARVA</sequence>
<evidence type="ECO:0000256" key="3">
    <source>
        <dbReference type="ARBA" id="ARBA00022475"/>
    </source>
</evidence>
<dbReference type="PANTHER" id="PTHR33452">
    <property type="entry name" value="OXIDOREDUCTASE CATD-RELATED"/>
    <property type="match status" value="1"/>
</dbReference>
<evidence type="ECO:0000256" key="7">
    <source>
        <dbReference type="SAM" id="Phobius"/>
    </source>
</evidence>
<dbReference type="GO" id="GO:0005886">
    <property type="term" value="C:plasma membrane"/>
    <property type="evidence" value="ECO:0007669"/>
    <property type="project" value="UniProtKB-SubCell"/>
</dbReference>
<dbReference type="PANTHER" id="PTHR33452:SF1">
    <property type="entry name" value="INNER MEMBRANE PROTEIN YPHA-RELATED"/>
    <property type="match status" value="1"/>
</dbReference>
<evidence type="ECO:0000256" key="5">
    <source>
        <dbReference type="ARBA" id="ARBA00022989"/>
    </source>
</evidence>
<evidence type="ECO:0000256" key="6">
    <source>
        <dbReference type="ARBA" id="ARBA00023136"/>
    </source>
</evidence>
<protein>
    <submittedName>
        <fullName evidence="8">DoxX family protein</fullName>
    </submittedName>
</protein>
<keyword evidence="9" id="KW-1185">Reference proteome</keyword>
<evidence type="ECO:0000313" key="9">
    <source>
        <dbReference type="Proteomes" id="UP000490386"/>
    </source>
</evidence>
<name>A0A7J5B2D0_9MICO</name>
<dbReference type="Proteomes" id="UP000490386">
    <property type="component" value="Unassembled WGS sequence"/>
</dbReference>